<dbReference type="AlphaFoldDB" id="A0AAJ4N6K3"/>
<reference evidence="2" key="1">
    <citation type="submission" date="2020-02" db="EMBL/GenBank/DDBJ databases">
        <title>Unexpected conservation and global transmission of agrobacterial virulence plasmids.</title>
        <authorList>
            <person name="Weisberg A.J."/>
            <person name="Davis E.W. II"/>
            <person name="Tabima J.R."/>
            <person name="Belcher M.S."/>
            <person name="Miller M."/>
            <person name="Kuo C.-H."/>
            <person name="Loper J.E."/>
            <person name="Grunwald N.J."/>
            <person name="Putnam M.L."/>
            <person name="Chang J.H."/>
        </authorList>
    </citation>
    <scope>NUCLEOTIDE SEQUENCE</scope>
    <source>
        <strain evidence="2">Q15/94</strain>
    </source>
</reference>
<feature type="compositionally biased region" description="Polar residues" evidence="1">
    <location>
        <begin position="57"/>
        <end position="66"/>
    </location>
</feature>
<gene>
    <name evidence="2" type="ORF">G6M86_20990</name>
</gene>
<name>A0AAJ4N6K3_AGRTU</name>
<sequence>METIANEVNNLIQSENTGATDFNNSTPSEVEYDTAAENYVLGLLDSNGATEKGNDGEQVNANQVDVTTDEQPEMDSGVESETNEGTDDVETDTYELPSDETVINVNGQDLSFRELKDGYMRFSDYTRKTQESSAIRKEADKAILEAKRVVETEVLSNIRKQFEVEYNFNRPTAEQWKDWQENDQFTFAEESKKWNARDEQVRQLMEYDAQSKAIAEREAQEAHEAAVSEAHTAFTGKFPEFLDASKRGPLIKDMVSTLEGMGFNHEEIATISDARHMEIVYLASQALKANKSAAVAKQVLATKPITKPAQKSTNTKPSQFPKTNKVMDEQTLISQLAARL</sequence>
<protein>
    <recommendedName>
        <fullName evidence="4">Scaffolding protein</fullName>
    </recommendedName>
</protein>
<evidence type="ECO:0000313" key="2">
    <source>
        <dbReference type="EMBL" id="QTG15722.1"/>
    </source>
</evidence>
<dbReference type="Proteomes" id="UP000663946">
    <property type="component" value="Chromosome 2"/>
</dbReference>
<feature type="compositionally biased region" description="Acidic residues" evidence="1">
    <location>
        <begin position="67"/>
        <end position="90"/>
    </location>
</feature>
<accession>A0AAJ4N6K3</accession>
<feature type="region of interest" description="Disordered" evidence="1">
    <location>
        <begin position="1"/>
        <end position="28"/>
    </location>
</feature>
<dbReference type="RefSeq" id="WP_333722238.1">
    <property type="nucleotide sequence ID" value="NZ_CP049217.1"/>
</dbReference>
<feature type="region of interest" description="Disordered" evidence="1">
    <location>
        <begin position="46"/>
        <end position="90"/>
    </location>
</feature>
<organism evidence="2 3">
    <name type="scientific">Agrobacterium tumefaciens</name>
    <dbReference type="NCBI Taxonomy" id="358"/>
    <lineage>
        <taxon>Bacteria</taxon>
        <taxon>Pseudomonadati</taxon>
        <taxon>Pseudomonadota</taxon>
        <taxon>Alphaproteobacteria</taxon>
        <taxon>Hyphomicrobiales</taxon>
        <taxon>Rhizobiaceae</taxon>
        <taxon>Rhizobium/Agrobacterium group</taxon>
        <taxon>Agrobacterium</taxon>
        <taxon>Agrobacterium tumefaciens complex</taxon>
    </lineage>
</organism>
<evidence type="ECO:0000256" key="1">
    <source>
        <dbReference type="SAM" id="MobiDB-lite"/>
    </source>
</evidence>
<evidence type="ECO:0000313" key="3">
    <source>
        <dbReference type="Proteomes" id="UP000663946"/>
    </source>
</evidence>
<dbReference type="EMBL" id="CP049217">
    <property type="protein sequence ID" value="QTG15722.1"/>
    <property type="molecule type" value="Genomic_DNA"/>
</dbReference>
<evidence type="ECO:0008006" key="4">
    <source>
        <dbReference type="Google" id="ProtNLM"/>
    </source>
</evidence>
<proteinExistence type="predicted"/>